<gene>
    <name evidence="2" type="ORF">LEA_12348</name>
</gene>
<sequence>MDGKDGITPKFKIENDYWYISYDNESTWTQLGKATGEDGKDGEDG</sequence>
<proteinExistence type="predicted"/>
<accession>K1SUX1</accession>
<dbReference type="AlphaFoldDB" id="K1SUX1"/>
<name>K1SUX1_9ZZZZ</name>
<reference evidence="2" key="1">
    <citation type="journal article" date="2013" name="Environ. Microbiol.">
        <title>Microbiota from the distal guts of lean and obese adolescents exhibit partial functional redundancy besides clear differences in community structure.</title>
        <authorList>
            <person name="Ferrer M."/>
            <person name="Ruiz A."/>
            <person name="Lanza F."/>
            <person name="Haange S.B."/>
            <person name="Oberbach A."/>
            <person name="Till H."/>
            <person name="Bargiela R."/>
            <person name="Campoy C."/>
            <person name="Segura M.T."/>
            <person name="Richter M."/>
            <person name="von Bergen M."/>
            <person name="Seifert J."/>
            <person name="Suarez A."/>
        </authorList>
    </citation>
    <scope>NUCLEOTIDE SEQUENCE</scope>
</reference>
<comment type="caution">
    <text evidence="2">The sequence shown here is derived from an EMBL/GenBank/DDBJ whole genome shotgun (WGS) entry which is preliminary data.</text>
</comment>
<dbReference type="EMBL" id="AJWY01008352">
    <property type="protein sequence ID" value="EKC61453.1"/>
    <property type="molecule type" value="Genomic_DNA"/>
</dbReference>
<organism evidence="2">
    <name type="scientific">human gut metagenome</name>
    <dbReference type="NCBI Taxonomy" id="408170"/>
    <lineage>
        <taxon>unclassified sequences</taxon>
        <taxon>metagenomes</taxon>
        <taxon>organismal metagenomes</taxon>
    </lineage>
</organism>
<dbReference type="InterPro" id="IPR032149">
    <property type="entry name" value="DUF4988"/>
</dbReference>
<feature type="domain" description="DUF4988" evidence="1">
    <location>
        <begin position="2"/>
        <end position="39"/>
    </location>
</feature>
<evidence type="ECO:0000259" key="1">
    <source>
        <dbReference type="Pfam" id="PF16378"/>
    </source>
</evidence>
<feature type="non-terminal residue" evidence="2">
    <location>
        <position position="45"/>
    </location>
</feature>
<dbReference type="Pfam" id="PF16378">
    <property type="entry name" value="DUF4988"/>
    <property type="match status" value="1"/>
</dbReference>
<evidence type="ECO:0000313" key="2">
    <source>
        <dbReference type="EMBL" id="EKC61453.1"/>
    </source>
</evidence>
<protein>
    <recommendedName>
        <fullName evidence="1">DUF4988 domain-containing protein</fullName>
    </recommendedName>
</protein>